<dbReference type="InterPro" id="IPR006671">
    <property type="entry name" value="Cyclin_N"/>
</dbReference>
<dbReference type="SUPFAM" id="SSF47954">
    <property type="entry name" value="Cyclin-like"/>
    <property type="match status" value="2"/>
</dbReference>
<dbReference type="OrthoDB" id="25002at2759"/>
<name>A0A507E967_9FUNG</name>
<gene>
    <name evidence="2" type="ORF">CcCBS67573_g09005</name>
</gene>
<reference evidence="2 3" key="1">
    <citation type="journal article" date="2019" name="Sci. Rep.">
        <title>Comparative genomics of chytrid fungi reveal insights into the obligate biotrophic and pathogenic lifestyle of Synchytrium endobioticum.</title>
        <authorList>
            <person name="van de Vossenberg B.T.L.H."/>
            <person name="Warris S."/>
            <person name="Nguyen H.D.T."/>
            <person name="van Gent-Pelzer M.P.E."/>
            <person name="Joly D.L."/>
            <person name="van de Geest H.C."/>
            <person name="Bonants P.J.M."/>
            <person name="Smith D.S."/>
            <person name="Levesque C.A."/>
            <person name="van der Lee T.A.J."/>
        </authorList>
    </citation>
    <scope>NUCLEOTIDE SEQUENCE [LARGE SCALE GENOMIC DNA]</scope>
    <source>
        <strain evidence="2 3">CBS 675.73</strain>
    </source>
</reference>
<protein>
    <recommendedName>
        <fullName evidence="1">Cyclin N-terminal domain-containing protein</fullName>
    </recommendedName>
</protein>
<evidence type="ECO:0000259" key="1">
    <source>
        <dbReference type="Pfam" id="PF00134"/>
    </source>
</evidence>
<sequence length="242" mass="27389">MNHVSWILSVAQVLELPRHSSTAVALHYWHRVAAFMRRERESHEGQNEGVKSALDEKLLACACLLLACKTCETNRRLRHVLNAAFWIEHSNSANSFLNTDDEMYWQLKDSLIAAELILVRILAFDTHVETPHAYIIHLLQMLSEPLLEHTPSSDSATFFLANENYTRLAQASWMNANDVYLDPRTCLNGDARVLAAACIVLAAQSTHLTHLSRQQICNAARVDEKDVEDAICPKSVKKFKLK</sequence>
<dbReference type="Gene3D" id="1.10.472.10">
    <property type="entry name" value="Cyclin-like"/>
    <property type="match status" value="2"/>
</dbReference>
<dbReference type="EMBL" id="QEAP01000690">
    <property type="protein sequence ID" value="TPX60354.1"/>
    <property type="molecule type" value="Genomic_DNA"/>
</dbReference>
<keyword evidence="3" id="KW-1185">Reference proteome</keyword>
<organism evidence="2 3">
    <name type="scientific">Chytriomyces confervae</name>
    <dbReference type="NCBI Taxonomy" id="246404"/>
    <lineage>
        <taxon>Eukaryota</taxon>
        <taxon>Fungi</taxon>
        <taxon>Fungi incertae sedis</taxon>
        <taxon>Chytridiomycota</taxon>
        <taxon>Chytridiomycota incertae sedis</taxon>
        <taxon>Chytridiomycetes</taxon>
        <taxon>Chytridiales</taxon>
        <taxon>Chytriomycetaceae</taxon>
        <taxon>Chytriomyces</taxon>
    </lineage>
</organism>
<dbReference type="GO" id="GO:0006357">
    <property type="term" value="P:regulation of transcription by RNA polymerase II"/>
    <property type="evidence" value="ECO:0007669"/>
    <property type="project" value="InterPro"/>
</dbReference>
<dbReference type="PANTHER" id="PTHR10026">
    <property type="entry name" value="CYCLIN"/>
    <property type="match status" value="1"/>
</dbReference>
<evidence type="ECO:0000313" key="2">
    <source>
        <dbReference type="EMBL" id="TPX60354.1"/>
    </source>
</evidence>
<feature type="domain" description="Cyclin N-terminal" evidence="1">
    <location>
        <begin position="4"/>
        <end position="101"/>
    </location>
</feature>
<dbReference type="Proteomes" id="UP000320333">
    <property type="component" value="Unassembled WGS sequence"/>
</dbReference>
<evidence type="ECO:0000313" key="3">
    <source>
        <dbReference type="Proteomes" id="UP000320333"/>
    </source>
</evidence>
<dbReference type="InterPro" id="IPR036915">
    <property type="entry name" value="Cyclin-like_sf"/>
</dbReference>
<dbReference type="AlphaFoldDB" id="A0A507E967"/>
<dbReference type="Pfam" id="PF00134">
    <property type="entry name" value="Cyclin_N"/>
    <property type="match status" value="1"/>
</dbReference>
<comment type="caution">
    <text evidence="2">The sequence shown here is derived from an EMBL/GenBank/DDBJ whole genome shotgun (WGS) entry which is preliminary data.</text>
</comment>
<accession>A0A507E967</accession>
<dbReference type="InterPro" id="IPR043198">
    <property type="entry name" value="Cyclin/Ssn8"/>
</dbReference>
<dbReference type="STRING" id="246404.A0A507E967"/>
<dbReference type="GO" id="GO:0016538">
    <property type="term" value="F:cyclin-dependent protein serine/threonine kinase regulator activity"/>
    <property type="evidence" value="ECO:0007669"/>
    <property type="project" value="InterPro"/>
</dbReference>
<proteinExistence type="predicted"/>